<sequence>MGPQHLMPIDLLSLLLVNFSLGEEEGGESTGTEEQEGVAIEARRRKNEYKRLAAKRLKEAIVGLPRGWGTTTKNWDRLTRTEMDVLAQDAKALGKMRADGWDMGK</sequence>
<proteinExistence type="predicted"/>
<reference evidence="2" key="1">
    <citation type="submission" date="2023-04" db="EMBL/GenBank/DDBJ databases">
        <title>Phytophthora fragariaefolia NBRC 109709.</title>
        <authorList>
            <person name="Ichikawa N."/>
            <person name="Sato H."/>
            <person name="Tonouchi N."/>
        </authorList>
    </citation>
    <scope>NUCLEOTIDE SEQUENCE</scope>
    <source>
        <strain evidence="2">NBRC 109709</strain>
    </source>
</reference>
<accession>A0A9W6XVX8</accession>
<feature type="chain" id="PRO_5040943220" evidence="1">
    <location>
        <begin position="23"/>
        <end position="105"/>
    </location>
</feature>
<comment type="caution">
    <text evidence="2">The sequence shown here is derived from an EMBL/GenBank/DDBJ whole genome shotgun (WGS) entry which is preliminary data.</text>
</comment>
<feature type="signal peptide" evidence="1">
    <location>
        <begin position="1"/>
        <end position="22"/>
    </location>
</feature>
<organism evidence="2 3">
    <name type="scientific">Phytophthora fragariaefolia</name>
    <dbReference type="NCBI Taxonomy" id="1490495"/>
    <lineage>
        <taxon>Eukaryota</taxon>
        <taxon>Sar</taxon>
        <taxon>Stramenopiles</taxon>
        <taxon>Oomycota</taxon>
        <taxon>Peronosporomycetes</taxon>
        <taxon>Peronosporales</taxon>
        <taxon>Peronosporaceae</taxon>
        <taxon>Phytophthora</taxon>
    </lineage>
</organism>
<evidence type="ECO:0000313" key="3">
    <source>
        <dbReference type="Proteomes" id="UP001165121"/>
    </source>
</evidence>
<evidence type="ECO:0000313" key="2">
    <source>
        <dbReference type="EMBL" id="GMF46625.1"/>
    </source>
</evidence>
<dbReference type="AlphaFoldDB" id="A0A9W6XVX8"/>
<protein>
    <submittedName>
        <fullName evidence="2">Unnamed protein product</fullName>
    </submittedName>
</protein>
<evidence type="ECO:0000256" key="1">
    <source>
        <dbReference type="SAM" id="SignalP"/>
    </source>
</evidence>
<keyword evidence="3" id="KW-1185">Reference proteome</keyword>
<dbReference type="Proteomes" id="UP001165121">
    <property type="component" value="Unassembled WGS sequence"/>
</dbReference>
<name>A0A9W6XVX8_9STRA</name>
<gene>
    <name evidence="2" type="ORF">Pfra01_001723600</name>
</gene>
<dbReference type="EMBL" id="BSXT01001995">
    <property type="protein sequence ID" value="GMF46625.1"/>
    <property type="molecule type" value="Genomic_DNA"/>
</dbReference>
<dbReference type="OrthoDB" id="128268at2759"/>
<keyword evidence="1" id="KW-0732">Signal</keyword>